<reference evidence="2 3" key="1">
    <citation type="submission" date="2016-04" db="EMBL/GenBank/DDBJ databases">
        <title>The genome of Intoshia linei affirms orthonectids as highly simplified spiralians.</title>
        <authorList>
            <person name="Mikhailov K.V."/>
            <person name="Slusarev G.S."/>
            <person name="Nikitin M.A."/>
            <person name="Logacheva M.D."/>
            <person name="Penin A."/>
            <person name="Aleoshin V."/>
            <person name="Panchin Y.V."/>
        </authorList>
    </citation>
    <scope>NUCLEOTIDE SEQUENCE [LARGE SCALE GENOMIC DNA]</scope>
    <source>
        <strain evidence="2">Intl2013</strain>
        <tissue evidence="2">Whole animal</tissue>
    </source>
</reference>
<proteinExistence type="predicted"/>
<evidence type="ECO:0000313" key="2">
    <source>
        <dbReference type="EMBL" id="OAF70159.1"/>
    </source>
</evidence>
<gene>
    <name evidence="2" type="ORF">A3Q56_02097</name>
</gene>
<keyword evidence="3" id="KW-1185">Reference proteome</keyword>
<keyword evidence="1" id="KW-0472">Membrane</keyword>
<dbReference type="Proteomes" id="UP000078046">
    <property type="component" value="Unassembled WGS sequence"/>
</dbReference>
<dbReference type="AlphaFoldDB" id="A0A177B782"/>
<feature type="transmembrane region" description="Helical" evidence="1">
    <location>
        <begin position="20"/>
        <end position="40"/>
    </location>
</feature>
<dbReference type="OrthoDB" id="8195826at2759"/>
<evidence type="ECO:0000313" key="3">
    <source>
        <dbReference type="Proteomes" id="UP000078046"/>
    </source>
</evidence>
<comment type="caution">
    <text evidence="2">The sequence shown here is derived from an EMBL/GenBank/DDBJ whole genome shotgun (WGS) entry which is preliminary data.</text>
</comment>
<protein>
    <submittedName>
        <fullName evidence="2">Uncharacterized protein</fullName>
    </submittedName>
</protein>
<name>A0A177B782_9BILA</name>
<dbReference type="EMBL" id="LWCA01000182">
    <property type="protein sequence ID" value="OAF70159.1"/>
    <property type="molecule type" value="Genomic_DNA"/>
</dbReference>
<keyword evidence="1" id="KW-0812">Transmembrane</keyword>
<keyword evidence="1" id="KW-1133">Transmembrane helix</keyword>
<sequence length="228" mass="26566">MLNKQLQGMDKTLVDAKSKIFGFVTLLYYIYLKLFDQFYYLKKCEVTDAAVLVIIDHLKLLASDLKHIEFPMAQRKDQKRKEMRPISMPVYAKFKDEEDQYDDKNSKKVKFLMPNIKVAISTRKNPKSIRADLRKKRQTADVASFNFMKSNDPQHYHCFAYRRNQCERLSLSERPLSTVELSAIADYPSKHIDRPPTPPPISSNAYASNNLHFYIQAFGSNEPITEND</sequence>
<evidence type="ECO:0000256" key="1">
    <source>
        <dbReference type="SAM" id="Phobius"/>
    </source>
</evidence>
<organism evidence="2 3">
    <name type="scientific">Intoshia linei</name>
    <dbReference type="NCBI Taxonomy" id="1819745"/>
    <lineage>
        <taxon>Eukaryota</taxon>
        <taxon>Metazoa</taxon>
        <taxon>Spiralia</taxon>
        <taxon>Lophotrochozoa</taxon>
        <taxon>Mesozoa</taxon>
        <taxon>Orthonectida</taxon>
        <taxon>Rhopaluridae</taxon>
        <taxon>Intoshia</taxon>
    </lineage>
</organism>
<accession>A0A177B782</accession>